<evidence type="ECO:0000256" key="2">
    <source>
        <dbReference type="ARBA" id="ARBA00008683"/>
    </source>
</evidence>
<gene>
    <name evidence="9" type="ORF">EVA_04449</name>
</gene>
<evidence type="ECO:0000256" key="6">
    <source>
        <dbReference type="ARBA" id="ARBA00023136"/>
    </source>
</evidence>
<comment type="subcellular location">
    <subcellularLocation>
        <location evidence="1">Membrane</location>
    </subcellularLocation>
</comment>
<keyword evidence="7" id="KW-1133">Transmembrane helix</keyword>
<dbReference type="CDD" id="cd07018">
    <property type="entry name" value="S49_SppA_67K_type"/>
    <property type="match status" value="1"/>
</dbReference>
<dbReference type="CDD" id="cd07023">
    <property type="entry name" value="S49_Sppa_N_C"/>
    <property type="match status" value="1"/>
</dbReference>
<evidence type="ECO:0000259" key="8">
    <source>
        <dbReference type="Pfam" id="PF01343"/>
    </source>
</evidence>
<evidence type="ECO:0000313" key="9">
    <source>
        <dbReference type="EMBL" id="EJX07439.1"/>
    </source>
</evidence>
<comment type="caution">
    <text evidence="9">The sequence shown here is derived from an EMBL/GenBank/DDBJ whole genome shotgun (WGS) entry which is preliminary data.</text>
</comment>
<feature type="domain" description="Peptidase S49" evidence="8">
    <location>
        <begin position="368"/>
        <end position="521"/>
    </location>
</feature>
<name>J9GJK9_9ZZZZ</name>
<sequence>MKDFIKQVAAVITGFLIIGGFTAIIGIIMLVSALSMGKPQPVLTKGSVLNIDLSCAINERTQENPFAEILGENMVSSQGLDELKKAIKVAKENDNIAGIYIKGGITVADYAVLEELRKALVDFKESKKFVLAYGDNFSQGAYYVASAADQVLLNPSGILDWHGIASQPMFYKEVLDKLGVRMQIFRVGTFKSAVEPFTNTQMSPANRAQVTSFIHDIWDVICKDVAASRKLPVDSLNSYADRYITFSEATDYVRLGLVDSLAYLDEARSALRRYSKQEKVNFVSPKDLAALEKTSSNNYVAVYFAEGNIVDVSSSSPMNTTSEIVGNQVVEDLDRLANDEQVKAVVLRINSGGGSAYASEQMWRAIQLLKAKKPVVVSMSGMAASGGYYMSCGADYIFAEPTTLTGSIGIFGMVPDVSNLLTQKIGLHFDVVKTNQSSDFGAMGRGFSPAESAVMQAHVNRGYALFLKRVAEGRKMTTQQVDSIAQGRVWTGQQALAIKLVDQLGTLEDAVAEAAKRANLKDYATYNAPAPKDWMEQLTGALKPNYMENHVREVLGVYYEPLRFLQSLDSKSYIQARLPYELNIR</sequence>
<evidence type="ECO:0000256" key="7">
    <source>
        <dbReference type="SAM" id="Phobius"/>
    </source>
</evidence>
<protein>
    <submittedName>
        <fullName evidence="9">Signal peptide peptidase SppA, 67K type</fullName>
    </submittedName>
</protein>
<dbReference type="InterPro" id="IPR047272">
    <property type="entry name" value="S49_SppA_C"/>
</dbReference>
<dbReference type="InterPro" id="IPR002142">
    <property type="entry name" value="Peptidase_S49"/>
</dbReference>
<dbReference type="NCBIfam" id="TIGR00705">
    <property type="entry name" value="SppA_67K"/>
    <property type="match status" value="1"/>
</dbReference>
<accession>J9GJK9</accession>
<dbReference type="GO" id="GO:0008236">
    <property type="term" value="F:serine-type peptidase activity"/>
    <property type="evidence" value="ECO:0007669"/>
    <property type="project" value="UniProtKB-KW"/>
</dbReference>
<evidence type="ECO:0000256" key="5">
    <source>
        <dbReference type="ARBA" id="ARBA00022825"/>
    </source>
</evidence>
<dbReference type="Gene3D" id="6.20.330.10">
    <property type="match status" value="1"/>
</dbReference>
<keyword evidence="3" id="KW-0645">Protease</keyword>
<feature type="transmembrane region" description="Helical" evidence="7">
    <location>
        <begin position="12"/>
        <end position="34"/>
    </location>
</feature>
<feature type="domain" description="Peptidase S49" evidence="8">
    <location>
        <begin position="123"/>
        <end position="273"/>
    </location>
</feature>
<dbReference type="AlphaFoldDB" id="J9GJK9"/>
<evidence type="ECO:0000256" key="3">
    <source>
        <dbReference type="ARBA" id="ARBA00022670"/>
    </source>
</evidence>
<evidence type="ECO:0000256" key="1">
    <source>
        <dbReference type="ARBA" id="ARBA00004370"/>
    </source>
</evidence>
<dbReference type="GO" id="GO:0016020">
    <property type="term" value="C:membrane"/>
    <property type="evidence" value="ECO:0007669"/>
    <property type="project" value="UniProtKB-SubCell"/>
</dbReference>
<dbReference type="InterPro" id="IPR004634">
    <property type="entry name" value="Pept_S49_pIV"/>
</dbReference>
<keyword evidence="7" id="KW-0812">Transmembrane</keyword>
<evidence type="ECO:0000256" key="4">
    <source>
        <dbReference type="ARBA" id="ARBA00022801"/>
    </source>
</evidence>
<keyword evidence="6 7" id="KW-0472">Membrane</keyword>
<keyword evidence="4" id="KW-0378">Hydrolase</keyword>
<dbReference type="Pfam" id="PF01343">
    <property type="entry name" value="Peptidase_S49"/>
    <property type="match status" value="2"/>
</dbReference>
<dbReference type="InterPro" id="IPR004635">
    <property type="entry name" value="Pept_S49_SppA"/>
</dbReference>
<dbReference type="NCBIfam" id="TIGR00706">
    <property type="entry name" value="SppA_dom"/>
    <property type="match status" value="1"/>
</dbReference>
<keyword evidence="5" id="KW-0720">Serine protease</keyword>
<dbReference type="InterPro" id="IPR029045">
    <property type="entry name" value="ClpP/crotonase-like_dom_sf"/>
</dbReference>
<proteinExistence type="inferred from homology"/>
<dbReference type="PIRSF" id="PIRSF001217">
    <property type="entry name" value="Protease_4_SppA"/>
    <property type="match status" value="1"/>
</dbReference>
<dbReference type="GO" id="GO:0006465">
    <property type="term" value="P:signal peptide processing"/>
    <property type="evidence" value="ECO:0007669"/>
    <property type="project" value="InterPro"/>
</dbReference>
<dbReference type="SUPFAM" id="SSF52096">
    <property type="entry name" value="ClpP/crotonase"/>
    <property type="match status" value="2"/>
</dbReference>
<dbReference type="PANTHER" id="PTHR33209:SF1">
    <property type="entry name" value="PEPTIDASE S49 DOMAIN-CONTAINING PROTEIN"/>
    <property type="match status" value="1"/>
</dbReference>
<dbReference type="Gene3D" id="3.90.226.10">
    <property type="entry name" value="2-enoyl-CoA Hydratase, Chain A, domain 1"/>
    <property type="match status" value="3"/>
</dbReference>
<reference evidence="9" key="1">
    <citation type="journal article" date="2012" name="PLoS ONE">
        <title>Gene sets for utilization of primary and secondary nutrition supplies in the distal gut of endangered iberian lynx.</title>
        <authorList>
            <person name="Alcaide M."/>
            <person name="Messina E."/>
            <person name="Richter M."/>
            <person name="Bargiela R."/>
            <person name="Peplies J."/>
            <person name="Huws S.A."/>
            <person name="Newbold C.J."/>
            <person name="Golyshin P.N."/>
            <person name="Simon M.A."/>
            <person name="Lopez G."/>
            <person name="Yakimov M.M."/>
            <person name="Ferrer M."/>
        </authorList>
    </citation>
    <scope>NUCLEOTIDE SEQUENCE</scope>
</reference>
<comment type="similarity">
    <text evidence="2">Belongs to the peptidase S49 family.</text>
</comment>
<dbReference type="EMBL" id="AMCI01000884">
    <property type="protein sequence ID" value="EJX07439.1"/>
    <property type="molecule type" value="Genomic_DNA"/>
</dbReference>
<organism evidence="9">
    <name type="scientific">gut metagenome</name>
    <dbReference type="NCBI Taxonomy" id="749906"/>
    <lineage>
        <taxon>unclassified sequences</taxon>
        <taxon>metagenomes</taxon>
        <taxon>organismal metagenomes</taxon>
    </lineage>
</organism>
<dbReference type="PANTHER" id="PTHR33209">
    <property type="entry name" value="PROTEASE 4"/>
    <property type="match status" value="1"/>
</dbReference>
<dbReference type="InterPro" id="IPR047217">
    <property type="entry name" value="S49_SppA_67K_type_N"/>
</dbReference>